<dbReference type="PANTHER" id="PTHR12526">
    <property type="entry name" value="GLYCOSYLTRANSFERASE"/>
    <property type="match status" value="1"/>
</dbReference>
<name>A0ABX0YHM8_9PSED</name>
<dbReference type="Proteomes" id="UP000746535">
    <property type="component" value="Unassembled WGS sequence"/>
</dbReference>
<organism evidence="3 4">
    <name type="scientific">Pseudomonas quercus</name>
    <dbReference type="NCBI Taxonomy" id="2722792"/>
    <lineage>
        <taxon>Bacteria</taxon>
        <taxon>Pseudomonadati</taxon>
        <taxon>Pseudomonadota</taxon>
        <taxon>Gammaproteobacteria</taxon>
        <taxon>Pseudomonadales</taxon>
        <taxon>Pseudomonadaceae</taxon>
        <taxon>Pseudomonas</taxon>
    </lineage>
</organism>
<evidence type="ECO:0000313" key="4">
    <source>
        <dbReference type="Proteomes" id="UP000746535"/>
    </source>
</evidence>
<evidence type="ECO:0000259" key="2">
    <source>
        <dbReference type="Pfam" id="PF13579"/>
    </source>
</evidence>
<protein>
    <submittedName>
        <fullName evidence="3">Glycosyltransferase family 4 protein</fullName>
    </submittedName>
</protein>
<dbReference type="SUPFAM" id="SSF53756">
    <property type="entry name" value="UDP-Glycosyltransferase/glycogen phosphorylase"/>
    <property type="match status" value="1"/>
</dbReference>
<feature type="domain" description="Glycosyltransferase subfamily 4-like N-terminal" evidence="2">
    <location>
        <begin position="16"/>
        <end position="203"/>
    </location>
</feature>
<comment type="caution">
    <text evidence="3">The sequence shown here is derived from an EMBL/GenBank/DDBJ whole genome shotgun (WGS) entry which is preliminary data.</text>
</comment>
<dbReference type="InterPro" id="IPR001296">
    <property type="entry name" value="Glyco_trans_1"/>
</dbReference>
<dbReference type="CDD" id="cd03823">
    <property type="entry name" value="GT4_ExpE7-like"/>
    <property type="match status" value="1"/>
</dbReference>
<keyword evidence="4" id="KW-1185">Reference proteome</keyword>
<gene>
    <name evidence="3" type="ORF">HBH25_18465</name>
</gene>
<sequence>MKLLFINTLYAPHIGGGAEVVLQRTVEGLQQRGDDVCVLATGSEPGLHVSYVRGVKVYRAGLLNTYWPYSPQRPGALLRLGWHLRDRYNAAMRQYVQDVIAQEQVDVVVCHNLAGWSVAAWDEITAAGLPIVQVLHDLYLMCPGSNMFKKGTACKAPCTTCRGLRHGHAQRSTQVAAVVGVSDYLLQRVRAAGFFRQAQPAVVYSATPHADAAIAAYQVPSSDALAPVRFGYMGTLSEQKGLAWLIRQFNTLTIDATLEIAGRGQADYEAQLRVLAGDNPRIHFVGYQSPDQFYPRIDVAVVPSLWNEPFGLVAVEACAYSVPVIGSRRGGLPEIIEHEVNGLLCAPEHTDSLGAAMTRIGQDTGLRQRLTDQAQGSVAHLQDLERMLDAYQGIFNQAAYKGASTQGGDIAVHSH</sequence>
<proteinExistence type="predicted"/>
<dbReference type="Pfam" id="PF00534">
    <property type="entry name" value="Glycos_transf_1"/>
    <property type="match status" value="1"/>
</dbReference>
<dbReference type="Gene3D" id="3.40.50.2000">
    <property type="entry name" value="Glycogen Phosphorylase B"/>
    <property type="match status" value="2"/>
</dbReference>
<accession>A0ABX0YHM8</accession>
<dbReference type="RefSeq" id="WP_168085408.1">
    <property type="nucleotide sequence ID" value="NZ_JAAVJI010000013.1"/>
</dbReference>
<dbReference type="Pfam" id="PF13579">
    <property type="entry name" value="Glyco_trans_4_4"/>
    <property type="match status" value="1"/>
</dbReference>
<evidence type="ECO:0000313" key="3">
    <source>
        <dbReference type="EMBL" id="NJP02832.1"/>
    </source>
</evidence>
<reference evidence="3 4" key="1">
    <citation type="submission" date="2020-03" db="EMBL/GenBank/DDBJ databases">
        <authorList>
            <person name="Wang L."/>
            <person name="He N."/>
            <person name="Li Y."/>
            <person name="Fang Y."/>
            <person name="Zhang F."/>
        </authorList>
    </citation>
    <scope>NUCLEOTIDE SEQUENCE [LARGE SCALE GENOMIC DNA]</scope>
    <source>
        <strain evidence="4">hsmgli-8</strain>
    </source>
</reference>
<feature type="domain" description="Glycosyl transferase family 1" evidence="1">
    <location>
        <begin position="230"/>
        <end position="375"/>
    </location>
</feature>
<evidence type="ECO:0000259" key="1">
    <source>
        <dbReference type="Pfam" id="PF00534"/>
    </source>
</evidence>
<dbReference type="EMBL" id="JAAVJI010000013">
    <property type="protein sequence ID" value="NJP02832.1"/>
    <property type="molecule type" value="Genomic_DNA"/>
</dbReference>
<dbReference type="InterPro" id="IPR028098">
    <property type="entry name" value="Glyco_trans_4-like_N"/>
</dbReference>